<dbReference type="EMBL" id="AP012342">
    <property type="protein sequence ID" value="BAM06473.1"/>
    <property type="molecule type" value="Genomic_DNA"/>
</dbReference>
<keyword evidence="2" id="KW-1185">Reference proteome</keyword>
<sequence>MSSGRFFIGAIFLIFPLVFLDGCNSMHNPPAPREDLPRIVFLPQAVSPFWGGGSSHFLTGLSKLFDAHDWDKLDSLLNERLSEKDIPGDVMARLLYDKALVDIETPAGKRLEEARKILKTLDVDRVPYDVRESSHILLRMIDRNARLEESNRILTHKLDQVRKTFKDLSNLENTLK</sequence>
<dbReference type="STRING" id="1162668.LFE_0758"/>
<evidence type="ECO:0000313" key="1">
    <source>
        <dbReference type="EMBL" id="BAM06473.1"/>
    </source>
</evidence>
<protein>
    <submittedName>
        <fullName evidence="1">Uncharacterized protein</fullName>
    </submittedName>
</protein>
<dbReference type="AlphaFoldDB" id="I0IMH4"/>
<reference evidence="2" key="2">
    <citation type="submission" date="2012-03" db="EMBL/GenBank/DDBJ databases">
        <title>The complete genome sequence of the pioneer microbe on fresh volcanic deposit, Leptospirillum ferrooxidans strain C2-3.</title>
        <authorList>
            <person name="Fujimura R."/>
            <person name="Sato Y."/>
            <person name="Nishizawa T."/>
            <person name="Nanba K."/>
            <person name="Oshima K."/>
            <person name="Hattori M."/>
            <person name="Kamijo T."/>
            <person name="Ohta H."/>
        </authorList>
    </citation>
    <scope>NUCLEOTIDE SEQUENCE [LARGE SCALE GENOMIC DNA]</scope>
    <source>
        <strain evidence="2">C2-3</strain>
    </source>
</reference>
<proteinExistence type="predicted"/>
<organism evidence="1 2">
    <name type="scientific">Leptospirillum ferrooxidans (strain C2-3)</name>
    <dbReference type="NCBI Taxonomy" id="1162668"/>
    <lineage>
        <taxon>Bacteria</taxon>
        <taxon>Pseudomonadati</taxon>
        <taxon>Nitrospirota</taxon>
        <taxon>Nitrospiria</taxon>
        <taxon>Nitrospirales</taxon>
        <taxon>Nitrospiraceae</taxon>
        <taxon>Leptospirillum</taxon>
    </lineage>
</organism>
<name>I0IMH4_LEPFC</name>
<dbReference type="Proteomes" id="UP000007382">
    <property type="component" value="Chromosome"/>
</dbReference>
<dbReference type="KEGG" id="lfc:LFE_0758"/>
<dbReference type="HOGENOM" id="CLU_1523364_0_0_0"/>
<gene>
    <name evidence="1" type="ordered locus">LFE_0758</name>
</gene>
<accession>I0IMH4</accession>
<evidence type="ECO:0000313" key="2">
    <source>
        <dbReference type="Proteomes" id="UP000007382"/>
    </source>
</evidence>
<dbReference type="PATRIC" id="fig|1162668.3.peg.889"/>
<dbReference type="RefSeq" id="WP_014448965.1">
    <property type="nucleotide sequence ID" value="NC_017094.1"/>
</dbReference>
<reference evidence="1 2" key="1">
    <citation type="journal article" date="2012" name="J. Bacteriol.">
        <title>Complete Genome Sequence of Leptospirillum ferrooxidans Strain C2-3, Isolated from a Fresh Volcanic Ash Deposit on the Island of Miyake, Japan.</title>
        <authorList>
            <person name="Fujimura R."/>
            <person name="Sato Y."/>
            <person name="Nishizawa T."/>
            <person name="Oshima K."/>
            <person name="Kim S.-W."/>
            <person name="Hattori M."/>
            <person name="Kamijo T."/>
            <person name="Ohta H."/>
        </authorList>
    </citation>
    <scope>NUCLEOTIDE SEQUENCE [LARGE SCALE GENOMIC DNA]</scope>
    <source>
        <strain evidence="1 2">C2-3</strain>
    </source>
</reference>
<dbReference type="OrthoDB" id="9911299at2"/>